<keyword evidence="3" id="KW-1185">Reference proteome</keyword>
<gene>
    <name evidence="2" type="ORF">EIP91_000042</name>
</gene>
<dbReference type="EMBL" id="RWJN01000001">
    <property type="protein sequence ID" value="TCD71910.1"/>
    <property type="molecule type" value="Genomic_DNA"/>
</dbReference>
<feature type="compositionally biased region" description="Gly residues" evidence="1">
    <location>
        <begin position="48"/>
        <end position="66"/>
    </location>
</feature>
<feature type="region of interest" description="Disordered" evidence="1">
    <location>
        <begin position="194"/>
        <end position="224"/>
    </location>
</feature>
<organism evidence="2 3">
    <name type="scientific">Steccherinum ochraceum</name>
    <dbReference type="NCBI Taxonomy" id="92696"/>
    <lineage>
        <taxon>Eukaryota</taxon>
        <taxon>Fungi</taxon>
        <taxon>Dikarya</taxon>
        <taxon>Basidiomycota</taxon>
        <taxon>Agaricomycotina</taxon>
        <taxon>Agaricomycetes</taxon>
        <taxon>Polyporales</taxon>
        <taxon>Steccherinaceae</taxon>
        <taxon>Steccherinum</taxon>
    </lineage>
</organism>
<dbReference type="AlphaFoldDB" id="A0A4R0RSI1"/>
<proteinExistence type="predicted"/>
<feature type="compositionally biased region" description="Polar residues" evidence="1">
    <location>
        <begin position="100"/>
        <end position="121"/>
    </location>
</feature>
<feature type="region of interest" description="Disordered" evidence="1">
    <location>
        <begin position="1"/>
        <end position="180"/>
    </location>
</feature>
<accession>A0A4R0RSI1</accession>
<comment type="caution">
    <text evidence="2">The sequence shown here is derived from an EMBL/GenBank/DDBJ whole genome shotgun (WGS) entry which is preliminary data.</text>
</comment>
<dbReference type="Proteomes" id="UP000292702">
    <property type="component" value="Unassembled WGS sequence"/>
</dbReference>
<name>A0A4R0RSI1_9APHY</name>
<evidence type="ECO:0000313" key="2">
    <source>
        <dbReference type="EMBL" id="TCD71910.1"/>
    </source>
</evidence>
<feature type="compositionally biased region" description="Basic and acidic residues" evidence="1">
    <location>
        <begin position="13"/>
        <end position="28"/>
    </location>
</feature>
<dbReference type="OrthoDB" id="2590620at2759"/>
<evidence type="ECO:0000313" key="3">
    <source>
        <dbReference type="Proteomes" id="UP000292702"/>
    </source>
</evidence>
<reference evidence="2 3" key="1">
    <citation type="submission" date="2018-11" db="EMBL/GenBank/DDBJ databases">
        <title>Genome assembly of Steccherinum ochraceum LE-BIN_3174, the white-rot fungus of the Steccherinaceae family (The Residual Polyporoid clade, Polyporales, Basidiomycota).</title>
        <authorList>
            <person name="Fedorova T.V."/>
            <person name="Glazunova O.A."/>
            <person name="Landesman E.O."/>
            <person name="Moiseenko K.V."/>
            <person name="Psurtseva N.V."/>
            <person name="Savinova O.S."/>
            <person name="Shakhova N.V."/>
            <person name="Tyazhelova T.V."/>
            <person name="Vasina D.V."/>
        </authorList>
    </citation>
    <scope>NUCLEOTIDE SEQUENCE [LARGE SCALE GENOMIC DNA]</scope>
    <source>
        <strain evidence="2 3">LE-BIN_3174</strain>
    </source>
</reference>
<sequence>MPLFGSKNKHSHHADGVDRGNHTHDNRQDFAATGNTGTGITGNHPGARHGGAPAGVGAGAPGGAPGYGNQPNQAMNQPGGGAGAYNQQPGMGQGGAGYDSTGQTAMGQPNYVHTGNTNSDPYQDPNLAPAGHLNNNQQSGGGSRMTGKVEHAVGSLVGSQALKSKGMQKEQEAQAFKHQSAEIAEAERLEKEALLRRERAVQHGAHPSNKPLGGIQNQNGGGPY</sequence>
<protein>
    <submittedName>
        <fullName evidence="2">Uncharacterized protein</fullName>
    </submittedName>
</protein>
<evidence type="ECO:0000256" key="1">
    <source>
        <dbReference type="SAM" id="MobiDB-lite"/>
    </source>
</evidence>